<reference evidence="8" key="1">
    <citation type="submission" date="2021-03" db="EMBL/GenBank/DDBJ databases">
        <title>Revisited historic fungal species revealed as producer of novel bioactive compounds through whole genome sequencing and comparative genomics.</title>
        <authorList>
            <person name="Vignolle G.A."/>
            <person name="Hochenegger N."/>
            <person name="Mach R.L."/>
            <person name="Mach-Aigner A.R."/>
            <person name="Javad Rahimi M."/>
            <person name="Salim K.A."/>
            <person name="Chan C.M."/>
            <person name="Lim L.B.L."/>
            <person name="Cai F."/>
            <person name="Druzhinina I.S."/>
            <person name="U'Ren J.M."/>
            <person name="Derntl C."/>
        </authorList>
    </citation>
    <scope>NUCLEOTIDE SEQUENCE</scope>
    <source>
        <strain evidence="8">TUCIM 5799</strain>
    </source>
</reference>
<dbReference type="PROSITE" id="PS50088">
    <property type="entry name" value="ANK_REPEAT"/>
    <property type="match status" value="3"/>
</dbReference>
<feature type="domain" description="SPX" evidence="6">
    <location>
        <begin position="1"/>
        <end position="144"/>
    </location>
</feature>
<gene>
    <name evidence="8" type="ORF">JX265_004813</name>
</gene>
<dbReference type="PROSITE" id="PS51704">
    <property type="entry name" value="GP_PDE"/>
    <property type="match status" value="1"/>
</dbReference>
<dbReference type="PROSITE" id="PS51382">
    <property type="entry name" value="SPX"/>
    <property type="match status" value="1"/>
</dbReference>
<feature type="repeat" description="ANK" evidence="4">
    <location>
        <begin position="421"/>
        <end position="453"/>
    </location>
</feature>
<dbReference type="EMBL" id="JAFIMR010000009">
    <property type="protein sequence ID" value="KAI1874605.1"/>
    <property type="molecule type" value="Genomic_DNA"/>
</dbReference>
<dbReference type="InterPro" id="IPR051578">
    <property type="entry name" value="GDPD"/>
</dbReference>
<dbReference type="GO" id="GO:0046475">
    <property type="term" value="P:glycerophospholipid catabolic process"/>
    <property type="evidence" value="ECO:0007669"/>
    <property type="project" value="TreeGrafter"/>
</dbReference>
<dbReference type="Pfam" id="PF03105">
    <property type="entry name" value="SPX"/>
    <property type="match status" value="1"/>
</dbReference>
<dbReference type="SMART" id="SM00248">
    <property type="entry name" value="ANK"/>
    <property type="match status" value="5"/>
</dbReference>
<keyword evidence="9" id="KW-1185">Reference proteome</keyword>
<dbReference type="CDD" id="cd14447">
    <property type="entry name" value="SPX"/>
    <property type="match status" value="1"/>
</dbReference>
<dbReference type="Gene3D" id="3.20.20.190">
    <property type="entry name" value="Phosphatidylinositol (PI) phosphodiesterase"/>
    <property type="match status" value="1"/>
</dbReference>
<feature type="region of interest" description="Disordered" evidence="5">
    <location>
        <begin position="745"/>
        <end position="764"/>
    </location>
</feature>
<dbReference type="Pfam" id="PF12796">
    <property type="entry name" value="Ank_2"/>
    <property type="match status" value="2"/>
</dbReference>
<evidence type="ECO:0000259" key="6">
    <source>
        <dbReference type="PROSITE" id="PS51382"/>
    </source>
</evidence>
<keyword evidence="1" id="KW-0677">Repeat</keyword>
<dbReference type="AlphaFoldDB" id="A0A9P9WPY8"/>
<protein>
    <submittedName>
        <fullName evidence="8">Uncharacterized protein</fullName>
    </submittedName>
</protein>
<evidence type="ECO:0000259" key="7">
    <source>
        <dbReference type="PROSITE" id="PS51704"/>
    </source>
</evidence>
<dbReference type="InterPro" id="IPR004331">
    <property type="entry name" value="SPX_dom"/>
</dbReference>
<keyword evidence="3 4" id="KW-0040">ANK repeat</keyword>
<evidence type="ECO:0000313" key="9">
    <source>
        <dbReference type="Proteomes" id="UP000829685"/>
    </source>
</evidence>
<comment type="caution">
    <text evidence="8">The sequence shown here is derived from an EMBL/GenBank/DDBJ whole genome shotgun (WGS) entry which is preliminary data.</text>
</comment>
<dbReference type="InterPro" id="IPR030395">
    <property type="entry name" value="GP_PDE_dom"/>
</dbReference>
<evidence type="ECO:0000256" key="5">
    <source>
        <dbReference type="SAM" id="MobiDB-lite"/>
    </source>
</evidence>
<dbReference type="Pfam" id="PF03009">
    <property type="entry name" value="GDPD"/>
    <property type="match status" value="1"/>
</dbReference>
<dbReference type="SUPFAM" id="SSF51695">
    <property type="entry name" value="PLC-like phosphodiesterases"/>
    <property type="match status" value="1"/>
</dbReference>
<organism evidence="8 9">
    <name type="scientific">Neoarthrinium moseri</name>
    <dbReference type="NCBI Taxonomy" id="1658444"/>
    <lineage>
        <taxon>Eukaryota</taxon>
        <taxon>Fungi</taxon>
        <taxon>Dikarya</taxon>
        <taxon>Ascomycota</taxon>
        <taxon>Pezizomycotina</taxon>
        <taxon>Sordariomycetes</taxon>
        <taxon>Xylariomycetidae</taxon>
        <taxon>Amphisphaeriales</taxon>
        <taxon>Apiosporaceae</taxon>
        <taxon>Neoarthrinium</taxon>
    </lineage>
</organism>
<evidence type="ECO:0000256" key="4">
    <source>
        <dbReference type="PROSITE-ProRule" id="PRU00023"/>
    </source>
</evidence>
<dbReference type="InterPro" id="IPR017946">
    <property type="entry name" value="PLC-like_Pdiesterase_TIM-brl"/>
</dbReference>
<dbReference type="PROSITE" id="PS50297">
    <property type="entry name" value="ANK_REP_REGION"/>
    <property type="match status" value="3"/>
</dbReference>
<evidence type="ECO:0000256" key="2">
    <source>
        <dbReference type="ARBA" id="ARBA00022801"/>
    </source>
</evidence>
<proteinExistence type="predicted"/>
<dbReference type="Pfam" id="PF25329">
    <property type="entry name" value="C2_GDE1"/>
    <property type="match status" value="1"/>
</dbReference>
<dbReference type="InterPro" id="IPR057506">
    <property type="entry name" value="C2_GPCPD1"/>
</dbReference>
<feature type="repeat" description="ANK" evidence="4">
    <location>
        <begin position="385"/>
        <end position="417"/>
    </location>
</feature>
<dbReference type="SUPFAM" id="SSF48403">
    <property type="entry name" value="Ankyrin repeat"/>
    <property type="match status" value="1"/>
</dbReference>
<dbReference type="Proteomes" id="UP000829685">
    <property type="component" value="Unassembled WGS sequence"/>
</dbReference>
<dbReference type="InterPro" id="IPR036770">
    <property type="entry name" value="Ankyrin_rpt-contain_sf"/>
</dbReference>
<keyword evidence="2" id="KW-0378">Hydrolase</keyword>
<name>A0A9P9WPY8_9PEZI</name>
<accession>A0A9P9WPY8</accession>
<evidence type="ECO:0000256" key="1">
    <source>
        <dbReference type="ARBA" id="ARBA00022737"/>
    </source>
</evidence>
<sequence length="984" mass="110496">MRFGCDFQRLQVPQWTDAYIDYDGLKQLVKTHHPCRDLDSFSKSFKQEIENINAFLQKQLSLIDRWVEATFSRFSLAAAVALEIHDLAQVALVELRDLANCLQEILAFITQLDEFAEVNQDAVQKLLGKIGPRGAREPLIEFAKGPLNTKPWVETAAHLRGLTRLIARAEQLHDDESEVRSLLLERVSPQALGCTSDEVHSSISIDDSAALMVVMTSPVSYLENQAMLYSVLQVAILHSSPMCLTSLLEEITAPVEDVGCVHRDALHQLIIRSSRPQLCLSDLKILEDTIRELSPYQHHMLIVKDWRNRYPLHYAAQYGLGKLCSQITKFMEPAAVFKEDSCGLTPLHLAVSSGHVSVVEALLRPDAVRSMIREEMAGINHRGKHGETPLYLAASSGQAEMVEALLAVSVGLDLNRPEVTRGWSPLIVACVRNHLEIVELLLRAGADTLIQDFGGWSAIEHACYRAHTTIVDALQRASPTPELSSGSNVAARLPQPQRPAKSHPPTCVSADAAQVYTEPQYTSVFVNLGSFDVYADKEALEVEPGILRTLSKSMEHDTILEVSGSPCQQEPYTVRLPLEGAPTEVTWVFSTMQPETMKLTFKLYKRGNAEKPSKRLIATGVALLDSIKGWFRPERQSLRRDSRVALITSDGDAAGTITFTFLICSPYNARAPPRPTQTMRLSDSTQVVGHRDVQITRDRVPVIYHDWHVSETGLDIPIHAMTLQQWMSISETQINHHEFTRGRLPWDERARPSAPSRRNSRSLCAVPDHPRKALADRMKHTVEYARNHNKGNIRGECIHDAFVTLRQLFEKFPDDVSFDIEMKYPMFWECDYWEMEPYWIEMNAYIDATLDVIFELAGDRSIFFTCFNPEVCVLLSTKQKTYPVVFLNDSMISGAAGDKRATSLQEAMRFVRQWDLQGIVMAAEPFVAAPKLIQHVRNRGLVCGSYGVLNDVPEFAKKQAAEGIDMLIVNNIRLISNALRSLES</sequence>
<evidence type="ECO:0000313" key="8">
    <source>
        <dbReference type="EMBL" id="KAI1874605.1"/>
    </source>
</evidence>
<dbReference type="InterPro" id="IPR002110">
    <property type="entry name" value="Ankyrin_rpt"/>
</dbReference>
<feature type="repeat" description="ANK" evidence="4">
    <location>
        <begin position="342"/>
        <end position="367"/>
    </location>
</feature>
<dbReference type="PANTHER" id="PTHR22958:SF1">
    <property type="entry name" value="GLYCEROPHOSPHOCHOLINE PHOSPHODIESTERASE GPCPD1"/>
    <property type="match status" value="1"/>
</dbReference>
<dbReference type="PANTHER" id="PTHR22958">
    <property type="entry name" value="GLYCEROPHOSPHORYL DIESTER PHOSPHODIESTERASE"/>
    <property type="match status" value="1"/>
</dbReference>
<feature type="region of interest" description="Disordered" evidence="5">
    <location>
        <begin position="478"/>
        <end position="506"/>
    </location>
</feature>
<dbReference type="PRINTS" id="PR01415">
    <property type="entry name" value="ANKYRIN"/>
</dbReference>
<feature type="compositionally biased region" description="Polar residues" evidence="5">
    <location>
        <begin position="478"/>
        <end position="488"/>
    </location>
</feature>
<dbReference type="GO" id="GO:0047389">
    <property type="term" value="F:glycerophosphocholine phosphodiesterase activity"/>
    <property type="evidence" value="ECO:0007669"/>
    <property type="project" value="TreeGrafter"/>
</dbReference>
<evidence type="ECO:0000256" key="3">
    <source>
        <dbReference type="ARBA" id="ARBA00023043"/>
    </source>
</evidence>
<feature type="domain" description="GP-PDE" evidence="7">
    <location>
        <begin position="646"/>
        <end position="979"/>
    </location>
</feature>
<dbReference type="Gene3D" id="1.25.40.20">
    <property type="entry name" value="Ankyrin repeat-containing domain"/>
    <property type="match status" value="2"/>
</dbReference>